<dbReference type="Proteomes" id="UP000821837">
    <property type="component" value="Chromosome 5"/>
</dbReference>
<gene>
    <name evidence="2" type="ORF">HPB52_020334</name>
</gene>
<dbReference type="InterPro" id="IPR049342">
    <property type="entry name" value="TRAF1-6_MATH_dom"/>
</dbReference>
<name>A0A9D4PSF6_RHISA</name>
<comment type="caution">
    <text evidence="2">The sequence shown here is derived from an EMBL/GenBank/DDBJ whole genome shotgun (WGS) entry which is preliminary data.</text>
</comment>
<evidence type="ECO:0000313" key="3">
    <source>
        <dbReference type="Proteomes" id="UP000821837"/>
    </source>
</evidence>
<dbReference type="InterPro" id="IPR008974">
    <property type="entry name" value="TRAF-like"/>
</dbReference>
<accession>A0A9D4PSF6</accession>
<protein>
    <recommendedName>
        <fullName evidence="1">TRAF1-6 MATH domain-containing protein</fullName>
    </recommendedName>
</protein>
<reference evidence="2" key="1">
    <citation type="journal article" date="2020" name="Cell">
        <title>Large-Scale Comparative Analyses of Tick Genomes Elucidate Their Genetic Diversity and Vector Capacities.</title>
        <authorList>
            <consortium name="Tick Genome and Microbiome Consortium (TIGMIC)"/>
            <person name="Jia N."/>
            <person name="Wang J."/>
            <person name="Shi W."/>
            <person name="Du L."/>
            <person name="Sun Y."/>
            <person name="Zhan W."/>
            <person name="Jiang J.F."/>
            <person name="Wang Q."/>
            <person name="Zhang B."/>
            <person name="Ji P."/>
            <person name="Bell-Sakyi L."/>
            <person name="Cui X.M."/>
            <person name="Yuan T.T."/>
            <person name="Jiang B.G."/>
            <person name="Yang W.F."/>
            <person name="Lam T.T."/>
            <person name="Chang Q.C."/>
            <person name="Ding S.J."/>
            <person name="Wang X.J."/>
            <person name="Zhu J.G."/>
            <person name="Ruan X.D."/>
            <person name="Zhao L."/>
            <person name="Wei J.T."/>
            <person name="Ye R.Z."/>
            <person name="Que T.C."/>
            <person name="Du C.H."/>
            <person name="Zhou Y.H."/>
            <person name="Cheng J.X."/>
            <person name="Dai P.F."/>
            <person name="Guo W.B."/>
            <person name="Han X.H."/>
            <person name="Huang E.J."/>
            <person name="Li L.F."/>
            <person name="Wei W."/>
            <person name="Gao Y.C."/>
            <person name="Liu J.Z."/>
            <person name="Shao H.Z."/>
            <person name="Wang X."/>
            <person name="Wang C.C."/>
            <person name="Yang T.C."/>
            <person name="Huo Q.B."/>
            <person name="Li W."/>
            <person name="Chen H.Y."/>
            <person name="Chen S.E."/>
            <person name="Zhou L.G."/>
            <person name="Ni X.B."/>
            <person name="Tian J.H."/>
            <person name="Sheng Y."/>
            <person name="Liu T."/>
            <person name="Pan Y.S."/>
            <person name="Xia L.Y."/>
            <person name="Li J."/>
            <person name="Zhao F."/>
            <person name="Cao W.C."/>
        </authorList>
    </citation>
    <scope>NUCLEOTIDE SEQUENCE</scope>
    <source>
        <strain evidence="2">Rsan-2018</strain>
    </source>
</reference>
<dbReference type="EMBL" id="JABSTV010001251">
    <property type="protein sequence ID" value="KAH7952230.1"/>
    <property type="molecule type" value="Genomic_DNA"/>
</dbReference>
<evidence type="ECO:0000259" key="1">
    <source>
        <dbReference type="Pfam" id="PF21355"/>
    </source>
</evidence>
<proteinExistence type="predicted"/>
<evidence type="ECO:0000313" key="2">
    <source>
        <dbReference type="EMBL" id="KAH7952230.1"/>
    </source>
</evidence>
<reference evidence="2" key="2">
    <citation type="submission" date="2021-09" db="EMBL/GenBank/DDBJ databases">
        <authorList>
            <person name="Jia N."/>
            <person name="Wang J."/>
            <person name="Shi W."/>
            <person name="Du L."/>
            <person name="Sun Y."/>
            <person name="Zhan W."/>
            <person name="Jiang J."/>
            <person name="Wang Q."/>
            <person name="Zhang B."/>
            <person name="Ji P."/>
            <person name="Sakyi L.B."/>
            <person name="Cui X."/>
            <person name="Yuan T."/>
            <person name="Jiang B."/>
            <person name="Yang W."/>
            <person name="Lam T.T.-Y."/>
            <person name="Chang Q."/>
            <person name="Ding S."/>
            <person name="Wang X."/>
            <person name="Zhu J."/>
            <person name="Ruan X."/>
            <person name="Zhao L."/>
            <person name="Wei J."/>
            <person name="Que T."/>
            <person name="Du C."/>
            <person name="Cheng J."/>
            <person name="Dai P."/>
            <person name="Han X."/>
            <person name="Huang E."/>
            <person name="Gao Y."/>
            <person name="Liu J."/>
            <person name="Shao H."/>
            <person name="Ye R."/>
            <person name="Li L."/>
            <person name="Wei W."/>
            <person name="Wang X."/>
            <person name="Wang C."/>
            <person name="Huo Q."/>
            <person name="Li W."/>
            <person name="Guo W."/>
            <person name="Chen H."/>
            <person name="Chen S."/>
            <person name="Zhou L."/>
            <person name="Zhou L."/>
            <person name="Ni X."/>
            <person name="Tian J."/>
            <person name="Zhou Y."/>
            <person name="Sheng Y."/>
            <person name="Liu T."/>
            <person name="Pan Y."/>
            <person name="Xia L."/>
            <person name="Li J."/>
            <person name="Zhao F."/>
            <person name="Cao W."/>
        </authorList>
    </citation>
    <scope>NUCLEOTIDE SEQUENCE</scope>
    <source>
        <strain evidence="2">Rsan-2018</strain>
        <tissue evidence="2">Larvae</tissue>
    </source>
</reference>
<dbReference type="Gene3D" id="2.60.210.10">
    <property type="entry name" value="Apoptosis, Tumor Necrosis Factor Receptor Associated Protein 2, Chain A"/>
    <property type="match status" value="1"/>
</dbReference>
<dbReference type="AlphaFoldDB" id="A0A9D4PSF6"/>
<feature type="domain" description="TRAF1-6 MATH" evidence="1">
    <location>
        <begin position="168"/>
        <end position="274"/>
    </location>
</feature>
<dbReference type="SUPFAM" id="SSF49599">
    <property type="entry name" value="TRAF domain-like"/>
    <property type="match status" value="1"/>
</dbReference>
<organism evidence="2 3">
    <name type="scientific">Rhipicephalus sanguineus</name>
    <name type="common">Brown dog tick</name>
    <name type="synonym">Ixodes sanguineus</name>
    <dbReference type="NCBI Taxonomy" id="34632"/>
    <lineage>
        <taxon>Eukaryota</taxon>
        <taxon>Metazoa</taxon>
        <taxon>Ecdysozoa</taxon>
        <taxon>Arthropoda</taxon>
        <taxon>Chelicerata</taxon>
        <taxon>Arachnida</taxon>
        <taxon>Acari</taxon>
        <taxon>Parasitiformes</taxon>
        <taxon>Ixodida</taxon>
        <taxon>Ixodoidea</taxon>
        <taxon>Ixodidae</taxon>
        <taxon>Rhipicephalinae</taxon>
        <taxon>Rhipicephalus</taxon>
        <taxon>Rhipicephalus</taxon>
    </lineage>
</organism>
<keyword evidence="3" id="KW-1185">Reference proteome</keyword>
<dbReference type="Pfam" id="PF21355">
    <property type="entry name" value="TRAF-mep_MATH"/>
    <property type="match status" value="1"/>
</dbReference>
<sequence>MQEHFQNDCDYHEVSCQKCGSAVPQMRILEHSLGSCVEGTISAIPNENKSVLEDLRKVRQSLDGALERLSQKKVAVQDRINGLVECLEGYTSQIKTLQDVLRGTIASSQLARVHIQPTLVNGKRSGTSVGGAIVDRAYVCLNQIYKRKSSLSAGVSLREVSPVCILSGYSLIVESKFAERDELLHLELGVLFCAGNWDSFVAWPFSRQVTLTLVHPADEQKNMSLHVSVPEDKERFDCIKKPSPDGVNVAMRAPPVAWKQLELSGFIANDSLCISVEME</sequence>